<proteinExistence type="inferred from homology"/>
<dbReference type="PANTHER" id="PTHR30126">
    <property type="entry name" value="HTH-TYPE TRANSCRIPTIONAL REGULATOR"/>
    <property type="match status" value="1"/>
</dbReference>
<dbReference type="Proteomes" id="UP000542125">
    <property type="component" value="Unassembled WGS sequence"/>
</dbReference>
<dbReference type="RefSeq" id="WP_179586483.1">
    <property type="nucleotide sequence ID" value="NZ_JACBYR010000001.1"/>
</dbReference>
<evidence type="ECO:0000256" key="3">
    <source>
        <dbReference type="ARBA" id="ARBA00023125"/>
    </source>
</evidence>
<dbReference type="Pfam" id="PF00126">
    <property type="entry name" value="HTH_1"/>
    <property type="match status" value="1"/>
</dbReference>
<keyword evidence="4" id="KW-0804">Transcription</keyword>
<evidence type="ECO:0000256" key="4">
    <source>
        <dbReference type="ARBA" id="ARBA00023163"/>
    </source>
</evidence>
<sequence length="292" mass="32421">MSSLRLFRTFLAVAAEGSFTGAANRVALTQAAVGLQMRTLEDDLKRKLFTRNGKVVVLNDHGRALLPLARQMISLYGQMLEHPDAPEPMSGTVHLGAIVSALPRLLRATLSLKQRHPGLDLHVSAAKSVELVAQVDAGKLDCAVLVRDPGENRPTLVWQSLYAEPMALVAPPDSRETDIRVLLERYPFIRFDRQEQTGQLVERTLRRLRIRPSEFLELNSLEAIADLVRSSLGVSILPLPRASAWHQDPRLRVLPITATTEARQIALVRWRDASKSAVIQAVGQELMAQDTR</sequence>
<evidence type="ECO:0000313" key="7">
    <source>
        <dbReference type="Proteomes" id="UP000542125"/>
    </source>
</evidence>
<comment type="similarity">
    <text evidence="1">Belongs to the LysR transcriptional regulatory family.</text>
</comment>
<evidence type="ECO:0000256" key="1">
    <source>
        <dbReference type="ARBA" id="ARBA00009437"/>
    </source>
</evidence>
<keyword evidence="7" id="KW-1185">Reference proteome</keyword>
<keyword evidence="3 6" id="KW-0238">DNA-binding</keyword>
<dbReference type="InterPro" id="IPR000847">
    <property type="entry name" value="LysR_HTH_N"/>
</dbReference>
<evidence type="ECO:0000256" key="2">
    <source>
        <dbReference type="ARBA" id="ARBA00023015"/>
    </source>
</evidence>
<gene>
    <name evidence="6" type="ORF">FHW18_002363</name>
</gene>
<dbReference type="PROSITE" id="PS50931">
    <property type="entry name" value="HTH_LYSR"/>
    <property type="match status" value="1"/>
</dbReference>
<name>A0A7Y9IU40_9BURK</name>
<evidence type="ECO:0000259" key="5">
    <source>
        <dbReference type="PROSITE" id="PS50931"/>
    </source>
</evidence>
<evidence type="ECO:0000313" key="6">
    <source>
        <dbReference type="EMBL" id="NYE83092.1"/>
    </source>
</evidence>
<feature type="domain" description="HTH lysR-type" evidence="5">
    <location>
        <begin position="1"/>
        <end position="59"/>
    </location>
</feature>
<dbReference type="PRINTS" id="PR00039">
    <property type="entry name" value="HTHLYSR"/>
</dbReference>
<dbReference type="GO" id="GO:0000976">
    <property type="term" value="F:transcription cis-regulatory region binding"/>
    <property type="evidence" value="ECO:0007669"/>
    <property type="project" value="TreeGrafter"/>
</dbReference>
<dbReference type="Pfam" id="PF03466">
    <property type="entry name" value="LysR_substrate"/>
    <property type="match status" value="1"/>
</dbReference>
<accession>A0A7Y9IU40</accession>
<reference evidence="6 7" key="1">
    <citation type="submission" date="2020-07" db="EMBL/GenBank/DDBJ databases">
        <title>Genomic Encyclopedia of Type Strains, Phase IV (KMG-V): Genome sequencing to study the core and pangenomes of soil and plant-associated prokaryotes.</title>
        <authorList>
            <person name="Whitman W."/>
        </authorList>
    </citation>
    <scope>NUCLEOTIDE SEQUENCE [LARGE SCALE GENOMIC DNA]</scope>
    <source>
        <strain evidence="6 7">SAS40</strain>
    </source>
</reference>
<dbReference type="SUPFAM" id="SSF46785">
    <property type="entry name" value="Winged helix' DNA-binding domain"/>
    <property type="match status" value="1"/>
</dbReference>
<comment type="caution">
    <text evidence="6">The sequence shown here is derived from an EMBL/GenBank/DDBJ whole genome shotgun (WGS) entry which is preliminary data.</text>
</comment>
<organism evidence="6 7">
    <name type="scientific">Pigmentiphaga litoralis</name>
    <dbReference type="NCBI Taxonomy" id="516702"/>
    <lineage>
        <taxon>Bacteria</taxon>
        <taxon>Pseudomonadati</taxon>
        <taxon>Pseudomonadota</taxon>
        <taxon>Betaproteobacteria</taxon>
        <taxon>Burkholderiales</taxon>
        <taxon>Alcaligenaceae</taxon>
        <taxon>Pigmentiphaga</taxon>
    </lineage>
</organism>
<dbReference type="InterPro" id="IPR036390">
    <property type="entry name" value="WH_DNA-bd_sf"/>
</dbReference>
<dbReference type="InterPro" id="IPR036388">
    <property type="entry name" value="WH-like_DNA-bd_sf"/>
</dbReference>
<dbReference type="SUPFAM" id="SSF53850">
    <property type="entry name" value="Periplasmic binding protein-like II"/>
    <property type="match status" value="1"/>
</dbReference>
<dbReference type="EMBL" id="JACBYR010000001">
    <property type="protein sequence ID" value="NYE83092.1"/>
    <property type="molecule type" value="Genomic_DNA"/>
</dbReference>
<dbReference type="Gene3D" id="1.10.10.10">
    <property type="entry name" value="Winged helix-like DNA-binding domain superfamily/Winged helix DNA-binding domain"/>
    <property type="match status" value="1"/>
</dbReference>
<keyword evidence="2" id="KW-0805">Transcription regulation</keyword>
<protein>
    <submittedName>
        <fullName evidence="6">DNA-binding transcriptional LysR family regulator</fullName>
    </submittedName>
</protein>
<dbReference type="GO" id="GO:0003700">
    <property type="term" value="F:DNA-binding transcription factor activity"/>
    <property type="evidence" value="ECO:0007669"/>
    <property type="project" value="InterPro"/>
</dbReference>
<dbReference type="Gene3D" id="3.40.190.10">
    <property type="entry name" value="Periplasmic binding protein-like II"/>
    <property type="match status" value="2"/>
</dbReference>
<dbReference type="PANTHER" id="PTHR30126:SF94">
    <property type="entry name" value="LYSR FAMILY TRANSCRIPTIONAL REGULATOR"/>
    <property type="match status" value="1"/>
</dbReference>
<dbReference type="InterPro" id="IPR005119">
    <property type="entry name" value="LysR_subst-bd"/>
</dbReference>
<dbReference type="AlphaFoldDB" id="A0A7Y9IU40"/>